<accession>A0A1B0ZFW3</accession>
<evidence type="ECO:0000313" key="2">
    <source>
        <dbReference type="Proteomes" id="UP000092596"/>
    </source>
</evidence>
<evidence type="ECO:0000313" key="1">
    <source>
        <dbReference type="EMBL" id="ANP26855.1"/>
    </source>
</evidence>
<proteinExistence type="predicted"/>
<dbReference type="Pfam" id="PF14131">
    <property type="entry name" value="DUF4298"/>
    <property type="match status" value="1"/>
</dbReference>
<dbReference type="InterPro" id="IPR025384">
    <property type="entry name" value="DUF4298"/>
</dbReference>
<sequence length="116" mass="13087">MNNSPEEHTPDQKAALERLSVAQGNLVKSREAYEKAVEGLEAIKAYNETMKPLMAYYDNGWQADVTATDSIFERPEAAGEDEIWDMHGGQYELMRELLALSSQFFVRVPGEDSDEN</sequence>
<name>A0A1B0ZFW3_9MICO</name>
<dbReference type="PATRIC" id="fig|1630135.4.peg.298"/>
<dbReference type="AlphaFoldDB" id="A0A1B0ZFW3"/>
<reference evidence="1 2" key="1">
    <citation type="submission" date="2015-06" db="EMBL/GenBank/DDBJ databases">
        <title>Investigation of pathophysiology for high-risk pregnancy and development of treatment modality based on it.</title>
        <authorList>
            <person name="Kim B.-C."/>
            <person name="Lim S."/>
        </authorList>
    </citation>
    <scope>NUCLEOTIDE SEQUENCE [LARGE SCALE GENOMIC DNA]</scope>
    <source>
        <strain evidence="1 2">AD1-86</strain>
    </source>
</reference>
<organism evidence="1 2">
    <name type="scientific">Dermabacter vaginalis</name>
    <dbReference type="NCBI Taxonomy" id="1630135"/>
    <lineage>
        <taxon>Bacteria</taxon>
        <taxon>Bacillati</taxon>
        <taxon>Actinomycetota</taxon>
        <taxon>Actinomycetes</taxon>
        <taxon>Micrococcales</taxon>
        <taxon>Dermabacteraceae</taxon>
        <taxon>Dermabacter</taxon>
    </lineage>
</organism>
<evidence type="ECO:0008006" key="3">
    <source>
        <dbReference type="Google" id="ProtNLM"/>
    </source>
</evidence>
<gene>
    <name evidence="1" type="ORF">DAD186_02960</name>
</gene>
<dbReference type="EMBL" id="CP012117">
    <property type="protein sequence ID" value="ANP26855.1"/>
    <property type="molecule type" value="Genomic_DNA"/>
</dbReference>
<dbReference type="Proteomes" id="UP000092596">
    <property type="component" value="Chromosome"/>
</dbReference>
<dbReference type="KEGG" id="dva:DAD186_02960"/>
<protein>
    <recommendedName>
        <fullName evidence="3">DUF4298 domain-containing protein</fullName>
    </recommendedName>
</protein>
<dbReference type="RefSeq" id="WP_065247207.1">
    <property type="nucleotide sequence ID" value="NZ_CP012117.1"/>
</dbReference>
<dbReference type="STRING" id="1630135.DAD186_02960"/>